<dbReference type="InterPro" id="IPR013759">
    <property type="entry name" value="Topo_IIA_B_C"/>
</dbReference>
<dbReference type="SUPFAM" id="SSF54211">
    <property type="entry name" value="Ribosomal protein S5 domain 2-like"/>
    <property type="match status" value="1"/>
</dbReference>
<comment type="cofactor">
    <cofactor evidence="2">
        <name>Mg(2+)</name>
        <dbReference type="ChEBI" id="CHEBI:18420"/>
    </cofactor>
</comment>
<evidence type="ECO:0000313" key="14">
    <source>
        <dbReference type="Proteomes" id="UP000249169"/>
    </source>
</evidence>
<gene>
    <name evidence="13" type="ORF">DL240_13785</name>
</gene>
<dbReference type="FunFam" id="3.30.565.10:FF:000002">
    <property type="entry name" value="DNA gyrase subunit B"/>
    <property type="match status" value="1"/>
</dbReference>
<dbReference type="InterPro" id="IPR036890">
    <property type="entry name" value="HATPase_C_sf"/>
</dbReference>
<keyword evidence="6" id="KW-0547">Nucleotide-binding</keyword>
<dbReference type="PROSITE" id="PS50880">
    <property type="entry name" value="TOPRIM"/>
    <property type="match status" value="1"/>
</dbReference>
<evidence type="ECO:0000313" key="13">
    <source>
        <dbReference type="EMBL" id="RAL21198.1"/>
    </source>
</evidence>
<dbReference type="GO" id="GO:0046872">
    <property type="term" value="F:metal ion binding"/>
    <property type="evidence" value="ECO:0007669"/>
    <property type="project" value="UniProtKB-KW"/>
</dbReference>
<dbReference type="InterPro" id="IPR000565">
    <property type="entry name" value="Topo_IIA_B"/>
</dbReference>
<dbReference type="Pfam" id="PF00986">
    <property type="entry name" value="DNA_gyraseB_C"/>
    <property type="match status" value="1"/>
</dbReference>
<dbReference type="PANTHER" id="PTHR45866">
    <property type="entry name" value="DNA GYRASE/TOPOISOMERASE SUBUNIT B"/>
    <property type="match status" value="1"/>
</dbReference>
<dbReference type="GO" id="GO:0003677">
    <property type="term" value="F:DNA binding"/>
    <property type="evidence" value="ECO:0007669"/>
    <property type="project" value="UniProtKB-KW"/>
</dbReference>
<dbReference type="OrthoDB" id="9802808at2"/>
<dbReference type="Gene3D" id="3.30.230.10">
    <property type="match status" value="1"/>
</dbReference>
<keyword evidence="10" id="KW-0238">DNA-binding</keyword>
<evidence type="ECO:0000256" key="7">
    <source>
        <dbReference type="ARBA" id="ARBA00022840"/>
    </source>
</evidence>
<dbReference type="InterPro" id="IPR002288">
    <property type="entry name" value="DNA_gyrase_B_C"/>
</dbReference>
<dbReference type="GO" id="GO:0006265">
    <property type="term" value="P:DNA topological change"/>
    <property type="evidence" value="ECO:0007669"/>
    <property type="project" value="InterPro"/>
</dbReference>
<dbReference type="SMART" id="SM00433">
    <property type="entry name" value="TOP2c"/>
    <property type="match status" value="1"/>
</dbReference>
<dbReference type="InterPro" id="IPR018522">
    <property type="entry name" value="TopoIIA_CS"/>
</dbReference>
<dbReference type="Pfam" id="PF02518">
    <property type="entry name" value="HATPase_c"/>
    <property type="match status" value="1"/>
</dbReference>
<dbReference type="NCBIfam" id="NF004189">
    <property type="entry name" value="PRK05644.1"/>
    <property type="match status" value="1"/>
</dbReference>
<dbReference type="CDD" id="cd00822">
    <property type="entry name" value="TopoII_Trans_DNA_gyrase"/>
    <property type="match status" value="1"/>
</dbReference>
<dbReference type="EMBL" id="QHKO01000006">
    <property type="protein sequence ID" value="RAL21198.1"/>
    <property type="molecule type" value="Genomic_DNA"/>
</dbReference>
<dbReference type="SUPFAM" id="SSF55874">
    <property type="entry name" value="ATPase domain of HSP90 chaperone/DNA topoisomerase II/histidine kinase"/>
    <property type="match status" value="1"/>
</dbReference>
<name>A0A328C3M7_9DELT</name>
<evidence type="ECO:0000256" key="10">
    <source>
        <dbReference type="ARBA" id="ARBA00023125"/>
    </source>
</evidence>
<dbReference type="PROSITE" id="PS00177">
    <property type="entry name" value="TOPOISOMERASE_II"/>
    <property type="match status" value="1"/>
</dbReference>
<keyword evidence="14" id="KW-1185">Reference proteome</keyword>
<comment type="caution">
    <text evidence="13">The sequence shown here is derived from an EMBL/GenBank/DDBJ whole genome shotgun (WGS) entry which is preliminary data.</text>
</comment>
<evidence type="ECO:0000256" key="9">
    <source>
        <dbReference type="ARBA" id="ARBA00023029"/>
    </source>
</evidence>
<dbReference type="SMART" id="SM00387">
    <property type="entry name" value="HATPase_c"/>
    <property type="match status" value="1"/>
</dbReference>
<evidence type="ECO:0000256" key="6">
    <source>
        <dbReference type="ARBA" id="ARBA00022741"/>
    </source>
</evidence>
<accession>A0A328C3M7</accession>
<dbReference type="PANTHER" id="PTHR45866:SF1">
    <property type="entry name" value="DNA GYRASE SUBUNIT B, MITOCHONDRIAL"/>
    <property type="match status" value="1"/>
</dbReference>
<dbReference type="InterPro" id="IPR013506">
    <property type="entry name" value="Topo_IIA_bsu_dom2"/>
</dbReference>
<keyword evidence="9" id="KW-0799">Topoisomerase</keyword>
<keyword evidence="5" id="KW-0479">Metal-binding</keyword>
<dbReference type="EC" id="5.6.2.2" evidence="4"/>
<dbReference type="CDD" id="cd16928">
    <property type="entry name" value="HATPase_GyrB-like"/>
    <property type="match status" value="1"/>
</dbReference>
<dbReference type="RefSeq" id="WP_111730486.1">
    <property type="nucleotide sequence ID" value="NZ_QHKO01000006.1"/>
</dbReference>
<protein>
    <recommendedName>
        <fullName evidence="4">DNA topoisomerase (ATP-hydrolyzing)</fullName>
        <ecNumber evidence="4">5.6.2.2</ecNumber>
    </recommendedName>
</protein>
<sequence length="646" mass="71902">MSATAGQYTAKDITILEGLEPVRKRPGMYIGGTGKAGLHHLLWEVVDNSVDEAINGYASSIEVTLHADGESMTVSDNGRGIPVDIHPKNGRSALEIILTTLHAGGKFDNENYFTSGGLHGVGSSVVNALSTELVAQIKRDGILHEQRFSRGIPQGPIQELGDARGSGTKIFFRPDPEIFEDTSFDAALIAEWLEIKSYLNQGLRIVFRNELQDQYHEFKHEGGIKDFLAHIQKSSNQPPIHTDVVVVREADAAPNVARVEIALQWTEDTTEDLRAFVNGIPTADGGTHEQGFKDGVVKAMRTYFDTHDLVPRSLTIASEDIREGLKAIISVFMMDPQFQGQTKSKLNNPDIRSVVSGLVRVELERFLNANSNTGNAIAQRIIQAARARQASRSAAKQVKRKRAVSHRLNLPGKLADCSSTDPEESELFIVEGNSAGGNAKQGRDRRTQAILPLRGKVLNAEQASRSKVSSNRELSDVADALGCGLGDHFDASKLRYHKIILLMDADSDGLHISTLLLTFFYRYMPRLIDEGYLFIAQPPLYRIDWGNDTFWVLDEDERDRTLKKLERSKKKKKISIQRFKGLGEMMADTLQATTLDPEQRRLLKVVVREEHREDTDQVIGDLMGKDASLRFDFIMENARYVDDLDV</sequence>
<dbReference type="InterPro" id="IPR013760">
    <property type="entry name" value="Topo_IIA-like_dom_sf"/>
</dbReference>
<evidence type="ECO:0000256" key="4">
    <source>
        <dbReference type="ARBA" id="ARBA00012895"/>
    </source>
</evidence>
<dbReference type="GO" id="GO:0005524">
    <property type="term" value="F:ATP binding"/>
    <property type="evidence" value="ECO:0007669"/>
    <property type="project" value="UniProtKB-KW"/>
</dbReference>
<evidence type="ECO:0000259" key="12">
    <source>
        <dbReference type="PROSITE" id="PS50880"/>
    </source>
</evidence>
<evidence type="ECO:0000256" key="8">
    <source>
        <dbReference type="ARBA" id="ARBA00022842"/>
    </source>
</evidence>
<keyword evidence="8" id="KW-0460">Magnesium</keyword>
<dbReference type="InterPro" id="IPR020568">
    <property type="entry name" value="Ribosomal_Su5_D2-typ_SF"/>
</dbReference>
<dbReference type="PRINTS" id="PR00418">
    <property type="entry name" value="TPI2FAMILY"/>
</dbReference>
<dbReference type="Gene3D" id="3.30.565.10">
    <property type="entry name" value="Histidine kinase-like ATPase, C-terminal domain"/>
    <property type="match status" value="1"/>
</dbReference>
<comment type="similarity">
    <text evidence="3">Belongs to the type II topoisomerase GyrB family.</text>
</comment>
<evidence type="ECO:0000256" key="2">
    <source>
        <dbReference type="ARBA" id="ARBA00001946"/>
    </source>
</evidence>
<evidence type="ECO:0000256" key="1">
    <source>
        <dbReference type="ARBA" id="ARBA00000185"/>
    </source>
</evidence>
<dbReference type="PRINTS" id="PR01159">
    <property type="entry name" value="DNAGYRASEB"/>
</dbReference>
<dbReference type="Gene3D" id="3.40.50.670">
    <property type="match status" value="1"/>
</dbReference>
<dbReference type="Pfam" id="PF01751">
    <property type="entry name" value="Toprim"/>
    <property type="match status" value="1"/>
</dbReference>
<dbReference type="InterPro" id="IPR001241">
    <property type="entry name" value="Topo_IIA"/>
</dbReference>
<dbReference type="InterPro" id="IPR003594">
    <property type="entry name" value="HATPase_dom"/>
</dbReference>
<dbReference type="SUPFAM" id="SSF56719">
    <property type="entry name" value="Type II DNA topoisomerase"/>
    <property type="match status" value="1"/>
</dbReference>
<dbReference type="Proteomes" id="UP000249169">
    <property type="component" value="Unassembled WGS sequence"/>
</dbReference>
<feature type="domain" description="Toprim" evidence="12">
    <location>
        <begin position="425"/>
        <end position="539"/>
    </location>
</feature>
<evidence type="ECO:0000256" key="3">
    <source>
        <dbReference type="ARBA" id="ARBA00010708"/>
    </source>
</evidence>
<reference evidence="13 14" key="1">
    <citation type="submission" date="2018-05" db="EMBL/GenBank/DDBJ databases">
        <title>Lujinxingia marina gen. nov. sp. nov., a new facultative anaerobic member of the class Deltaproteobacteria, and proposal of Lujinxingaceae fam. nov.</title>
        <authorList>
            <person name="Li C.-M."/>
        </authorList>
    </citation>
    <scope>NUCLEOTIDE SEQUENCE [LARGE SCALE GENOMIC DNA]</scope>
    <source>
        <strain evidence="13 14">B210</strain>
    </source>
</reference>
<dbReference type="InterPro" id="IPR006171">
    <property type="entry name" value="TOPRIM_dom"/>
</dbReference>
<dbReference type="GO" id="GO:0003918">
    <property type="term" value="F:DNA topoisomerase type II (double strand cut, ATP-hydrolyzing) activity"/>
    <property type="evidence" value="ECO:0007669"/>
    <property type="project" value="UniProtKB-EC"/>
</dbReference>
<dbReference type="AlphaFoldDB" id="A0A328C3M7"/>
<dbReference type="InterPro" id="IPR014721">
    <property type="entry name" value="Ribsml_uS5_D2-typ_fold_subgr"/>
</dbReference>
<comment type="catalytic activity">
    <reaction evidence="1">
        <text>ATP-dependent breakage, passage and rejoining of double-stranded DNA.</text>
        <dbReference type="EC" id="5.6.2.2"/>
    </reaction>
</comment>
<proteinExistence type="inferred from homology"/>
<keyword evidence="11 13" id="KW-0413">Isomerase</keyword>
<evidence type="ECO:0000256" key="11">
    <source>
        <dbReference type="ARBA" id="ARBA00023235"/>
    </source>
</evidence>
<organism evidence="13 14">
    <name type="scientific">Lujinxingia litoralis</name>
    <dbReference type="NCBI Taxonomy" id="2211119"/>
    <lineage>
        <taxon>Bacteria</taxon>
        <taxon>Deltaproteobacteria</taxon>
        <taxon>Bradymonadales</taxon>
        <taxon>Lujinxingiaceae</taxon>
        <taxon>Lujinxingia</taxon>
    </lineage>
</organism>
<keyword evidence="7" id="KW-0067">ATP-binding</keyword>
<evidence type="ECO:0000256" key="5">
    <source>
        <dbReference type="ARBA" id="ARBA00022723"/>
    </source>
</evidence>
<dbReference type="Pfam" id="PF00204">
    <property type="entry name" value="DNA_gyraseB"/>
    <property type="match status" value="1"/>
</dbReference>